<evidence type="ECO:0000256" key="1">
    <source>
        <dbReference type="SAM" id="MobiDB-lite"/>
    </source>
</evidence>
<name>A0A067PL72_9AGAM</name>
<dbReference type="Proteomes" id="UP000027265">
    <property type="component" value="Unassembled WGS sequence"/>
</dbReference>
<dbReference type="InParanoid" id="A0A067PL72"/>
<reference evidence="3" key="1">
    <citation type="journal article" date="2014" name="Proc. Natl. Acad. Sci. U.S.A.">
        <title>Extensive sampling of basidiomycete genomes demonstrates inadequacy of the white-rot/brown-rot paradigm for wood decay fungi.</title>
        <authorList>
            <person name="Riley R."/>
            <person name="Salamov A.A."/>
            <person name="Brown D.W."/>
            <person name="Nagy L.G."/>
            <person name="Floudas D."/>
            <person name="Held B.W."/>
            <person name="Levasseur A."/>
            <person name="Lombard V."/>
            <person name="Morin E."/>
            <person name="Otillar R."/>
            <person name="Lindquist E.A."/>
            <person name="Sun H."/>
            <person name="LaButti K.M."/>
            <person name="Schmutz J."/>
            <person name="Jabbour D."/>
            <person name="Luo H."/>
            <person name="Baker S.E."/>
            <person name="Pisabarro A.G."/>
            <person name="Walton J.D."/>
            <person name="Blanchette R.A."/>
            <person name="Henrissat B."/>
            <person name="Martin F."/>
            <person name="Cullen D."/>
            <person name="Hibbett D.S."/>
            <person name="Grigoriev I.V."/>
        </authorList>
    </citation>
    <scope>NUCLEOTIDE SEQUENCE [LARGE SCALE GENOMIC DNA]</scope>
    <source>
        <strain evidence="3">MUCL 33604</strain>
    </source>
</reference>
<dbReference type="HOGENOM" id="CLU_1579476_0_0_1"/>
<accession>A0A067PL72</accession>
<dbReference type="AlphaFoldDB" id="A0A067PL72"/>
<feature type="compositionally biased region" description="Low complexity" evidence="1">
    <location>
        <begin position="119"/>
        <end position="157"/>
    </location>
</feature>
<evidence type="ECO:0000313" key="2">
    <source>
        <dbReference type="EMBL" id="KDQ55643.1"/>
    </source>
</evidence>
<evidence type="ECO:0000313" key="3">
    <source>
        <dbReference type="Proteomes" id="UP000027265"/>
    </source>
</evidence>
<dbReference type="EMBL" id="KL197724">
    <property type="protein sequence ID" value="KDQ55643.1"/>
    <property type="molecule type" value="Genomic_DNA"/>
</dbReference>
<feature type="compositionally biased region" description="Polar residues" evidence="1">
    <location>
        <begin position="104"/>
        <end position="118"/>
    </location>
</feature>
<organism evidence="2 3">
    <name type="scientific">Jaapia argillacea MUCL 33604</name>
    <dbReference type="NCBI Taxonomy" id="933084"/>
    <lineage>
        <taxon>Eukaryota</taxon>
        <taxon>Fungi</taxon>
        <taxon>Dikarya</taxon>
        <taxon>Basidiomycota</taxon>
        <taxon>Agaricomycotina</taxon>
        <taxon>Agaricomycetes</taxon>
        <taxon>Agaricomycetidae</taxon>
        <taxon>Jaapiales</taxon>
        <taxon>Jaapiaceae</taxon>
        <taxon>Jaapia</taxon>
    </lineage>
</organism>
<dbReference type="OrthoDB" id="5358959at2759"/>
<feature type="region of interest" description="Disordered" evidence="1">
    <location>
        <begin position="104"/>
        <end position="157"/>
    </location>
</feature>
<sequence>MHGLEDGGCCSSGYYCAVVNGISGCCQNGQTCDGTSAKCNDPSYSPCPSNNFCCPANYTCYLDTTNTPRCSSPGGSSNGTASATPISSNSLNSSTPAVTFASTSGNASATLPTRSGTPSTLTIASTSQSSSSNTSVRVTFSPTPPTSSFSGSGRRMGSSRNCIVRAATILLAGMLTW</sequence>
<keyword evidence="3" id="KW-1185">Reference proteome</keyword>
<protein>
    <submittedName>
        <fullName evidence="2">Uncharacterized protein</fullName>
    </submittedName>
</protein>
<proteinExistence type="predicted"/>
<gene>
    <name evidence="2" type="ORF">JAAARDRAFT_324966</name>
</gene>